<protein>
    <submittedName>
        <fullName evidence="3">Nucleoside recognition protein</fullName>
    </submittedName>
</protein>
<dbReference type="OrthoDB" id="9779080at2"/>
<dbReference type="EMBL" id="VLKH01000006">
    <property type="protein sequence ID" value="TWH79330.1"/>
    <property type="molecule type" value="Genomic_DNA"/>
</dbReference>
<sequence>MAIILNLLSSLISFLWSIARILIPIMIVIEIFKDTKLIDKISNAFKPVSNFFTLSEQSGISMLFGIIFGLTIGAGAIIQSTKDYDIDKRSIFLICMFLSLCHAIFEDSIIFAAAGANPVALLIARFLSATMITFIFSRIIKKETTSDNTNKQ</sequence>
<evidence type="ECO:0000313" key="3">
    <source>
        <dbReference type="EMBL" id="TWH79330.1"/>
    </source>
</evidence>
<feature type="transmembrane region" description="Helical" evidence="1">
    <location>
        <begin position="90"/>
        <end position="113"/>
    </location>
</feature>
<accession>A0A562J8E4</accession>
<organism evidence="3 4">
    <name type="scientific">Sedimentibacter saalensis</name>
    <dbReference type="NCBI Taxonomy" id="130788"/>
    <lineage>
        <taxon>Bacteria</taxon>
        <taxon>Bacillati</taxon>
        <taxon>Bacillota</taxon>
        <taxon>Tissierellia</taxon>
        <taxon>Sedimentibacter</taxon>
    </lineage>
</organism>
<feature type="transmembrane region" description="Helical" evidence="1">
    <location>
        <begin position="7"/>
        <end position="29"/>
    </location>
</feature>
<keyword evidence="4" id="KW-1185">Reference proteome</keyword>
<name>A0A562J8E4_9FIRM</name>
<keyword evidence="1" id="KW-1133">Transmembrane helix</keyword>
<dbReference type="Proteomes" id="UP000315343">
    <property type="component" value="Unassembled WGS sequence"/>
</dbReference>
<proteinExistence type="predicted"/>
<evidence type="ECO:0000259" key="2">
    <source>
        <dbReference type="Pfam" id="PF07670"/>
    </source>
</evidence>
<dbReference type="AlphaFoldDB" id="A0A562J8E4"/>
<feature type="domain" description="Nucleoside transporter/FeoB GTPase Gate" evidence="2">
    <location>
        <begin position="16"/>
        <end position="105"/>
    </location>
</feature>
<dbReference type="RefSeq" id="WP_145083579.1">
    <property type="nucleotide sequence ID" value="NZ_DAMBUX010000033.1"/>
</dbReference>
<evidence type="ECO:0000313" key="4">
    <source>
        <dbReference type="Proteomes" id="UP000315343"/>
    </source>
</evidence>
<gene>
    <name evidence="3" type="ORF">LY60_02306</name>
</gene>
<reference evidence="3 4" key="1">
    <citation type="submission" date="2019-07" db="EMBL/GenBank/DDBJ databases">
        <title>Genomic Encyclopedia of Type Strains, Phase I: the one thousand microbial genomes (KMG-I) project.</title>
        <authorList>
            <person name="Kyrpides N."/>
        </authorList>
    </citation>
    <scope>NUCLEOTIDE SEQUENCE [LARGE SCALE GENOMIC DNA]</scope>
    <source>
        <strain evidence="3 4">DSM 13558</strain>
    </source>
</reference>
<feature type="transmembrane region" description="Helical" evidence="1">
    <location>
        <begin position="59"/>
        <end position="78"/>
    </location>
</feature>
<feature type="transmembrane region" description="Helical" evidence="1">
    <location>
        <begin position="119"/>
        <end position="140"/>
    </location>
</feature>
<comment type="caution">
    <text evidence="3">The sequence shown here is derived from an EMBL/GenBank/DDBJ whole genome shotgun (WGS) entry which is preliminary data.</text>
</comment>
<dbReference type="InterPro" id="IPR011642">
    <property type="entry name" value="Gate_dom"/>
</dbReference>
<keyword evidence="1" id="KW-0472">Membrane</keyword>
<keyword evidence="1" id="KW-0812">Transmembrane</keyword>
<dbReference type="Pfam" id="PF07670">
    <property type="entry name" value="Gate"/>
    <property type="match status" value="1"/>
</dbReference>
<evidence type="ECO:0000256" key="1">
    <source>
        <dbReference type="SAM" id="Phobius"/>
    </source>
</evidence>